<dbReference type="GO" id="GO:0004853">
    <property type="term" value="F:uroporphyrinogen decarboxylase activity"/>
    <property type="evidence" value="ECO:0007669"/>
    <property type="project" value="InterPro"/>
</dbReference>
<dbReference type="AlphaFoldDB" id="A0A9D2RAB2"/>
<dbReference type="PANTHER" id="PTHR47099:SF1">
    <property type="entry name" value="METHYLCOBAMIDE:COM METHYLTRANSFERASE MTBA"/>
    <property type="match status" value="1"/>
</dbReference>
<comment type="caution">
    <text evidence="2">The sequence shown here is derived from an EMBL/GenBank/DDBJ whole genome shotgun (WGS) entry which is preliminary data.</text>
</comment>
<feature type="domain" description="Uroporphyrinogen decarboxylase (URO-D)" evidence="1">
    <location>
        <begin position="154"/>
        <end position="318"/>
    </location>
</feature>
<dbReference type="Pfam" id="PF01208">
    <property type="entry name" value="URO-D"/>
    <property type="match status" value="1"/>
</dbReference>
<dbReference type="EMBL" id="DWUX01000102">
    <property type="protein sequence ID" value="HJD39443.1"/>
    <property type="molecule type" value="Genomic_DNA"/>
</dbReference>
<dbReference type="InterPro" id="IPR000257">
    <property type="entry name" value="Uroporphyrinogen_deCOase"/>
</dbReference>
<reference evidence="2" key="2">
    <citation type="submission" date="2021-04" db="EMBL/GenBank/DDBJ databases">
        <authorList>
            <person name="Gilroy R."/>
        </authorList>
    </citation>
    <scope>NUCLEOTIDE SEQUENCE</scope>
    <source>
        <strain evidence="2">ChiW19-6364</strain>
    </source>
</reference>
<gene>
    <name evidence="2" type="ORF">H9913_05395</name>
</gene>
<dbReference type="InterPro" id="IPR052024">
    <property type="entry name" value="Methanogen_methyltrans"/>
</dbReference>
<dbReference type="SUPFAM" id="SSF51726">
    <property type="entry name" value="UROD/MetE-like"/>
    <property type="match status" value="1"/>
</dbReference>
<proteinExistence type="predicted"/>
<name>A0A9D2RAB2_9FIRM</name>
<dbReference type="Gene3D" id="3.20.20.210">
    <property type="match status" value="1"/>
</dbReference>
<evidence type="ECO:0000313" key="3">
    <source>
        <dbReference type="Proteomes" id="UP000823850"/>
    </source>
</evidence>
<dbReference type="PANTHER" id="PTHR47099">
    <property type="entry name" value="METHYLCOBAMIDE:COM METHYLTRANSFERASE MTBA"/>
    <property type="match status" value="1"/>
</dbReference>
<reference evidence="2" key="1">
    <citation type="journal article" date="2021" name="PeerJ">
        <title>Extensive microbial diversity within the chicken gut microbiome revealed by metagenomics and culture.</title>
        <authorList>
            <person name="Gilroy R."/>
            <person name="Ravi A."/>
            <person name="Getino M."/>
            <person name="Pursley I."/>
            <person name="Horton D.L."/>
            <person name="Alikhan N.F."/>
            <person name="Baker D."/>
            <person name="Gharbi K."/>
            <person name="Hall N."/>
            <person name="Watson M."/>
            <person name="Adriaenssens E.M."/>
            <person name="Foster-Nyarko E."/>
            <person name="Jarju S."/>
            <person name="Secka A."/>
            <person name="Antonio M."/>
            <person name="Oren A."/>
            <person name="Chaudhuri R.R."/>
            <person name="La Ragione R."/>
            <person name="Hildebrand F."/>
            <person name="Pallen M.J."/>
        </authorList>
    </citation>
    <scope>NUCLEOTIDE SEQUENCE</scope>
    <source>
        <strain evidence="2">ChiW19-6364</strain>
    </source>
</reference>
<evidence type="ECO:0000259" key="1">
    <source>
        <dbReference type="Pfam" id="PF01208"/>
    </source>
</evidence>
<organism evidence="2 3">
    <name type="scientific">Candidatus Blautia stercoripullorum</name>
    <dbReference type="NCBI Taxonomy" id="2838502"/>
    <lineage>
        <taxon>Bacteria</taxon>
        <taxon>Bacillati</taxon>
        <taxon>Bacillota</taxon>
        <taxon>Clostridia</taxon>
        <taxon>Lachnospirales</taxon>
        <taxon>Lachnospiraceae</taxon>
        <taxon>Blautia</taxon>
    </lineage>
</organism>
<dbReference type="Proteomes" id="UP000823850">
    <property type="component" value="Unassembled WGS sequence"/>
</dbReference>
<accession>A0A9D2RAB2</accession>
<sequence>MRRKTQREQRGNKKMTEKENYLRTLRGEEPEWVPVYSFGPMPGQERPCTSCMVEPLILSEFRFKGGGKDCWGVNYIPTYETGNALLPEPGNFILDDIRHWRDVIKAPSLEGIDWEAMAKKQLEGFYKMGVNREDTAIALNLHVGYFQNLMAFMGFTEGLCAMCEEPEEVYALFDYMCDFYTEVTRQIWPYIQPDVLTLMDDTAAWRAPFISKQMYHDLVLPFHDRQAKFGRDAGIPITMHNCGKAEVFMDDLVAIGVKAWDPAQTCNDLKGVQEKFGNDLVLMGCWDARDRLMAPDVTEEEIRQSVRDTMDTYAKGGGFCWCGGYLGPVDDQEVIRKNGILFDEVYRYGDAFYK</sequence>
<dbReference type="GO" id="GO:0006779">
    <property type="term" value="P:porphyrin-containing compound biosynthetic process"/>
    <property type="evidence" value="ECO:0007669"/>
    <property type="project" value="InterPro"/>
</dbReference>
<dbReference type="InterPro" id="IPR038071">
    <property type="entry name" value="UROD/MetE-like_sf"/>
</dbReference>
<evidence type="ECO:0000313" key="2">
    <source>
        <dbReference type="EMBL" id="HJD39443.1"/>
    </source>
</evidence>
<protein>
    <submittedName>
        <fullName evidence="2">Veratrol--corrinoid protein metyltransferase</fullName>
    </submittedName>
</protein>